<reference evidence="2" key="1">
    <citation type="submission" date="2022-11" db="EMBL/GenBank/DDBJ databases">
        <authorList>
            <person name="Mo P."/>
        </authorList>
    </citation>
    <scope>NUCLEOTIDE SEQUENCE</scope>
    <source>
        <strain evidence="2">HUAS 11-8</strain>
    </source>
</reference>
<organism evidence="2 3">
    <name type="scientific">Amycolatopsis cynarae</name>
    <dbReference type="NCBI Taxonomy" id="2995223"/>
    <lineage>
        <taxon>Bacteria</taxon>
        <taxon>Bacillati</taxon>
        <taxon>Actinomycetota</taxon>
        <taxon>Actinomycetes</taxon>
        <taxon>Pseudonocardiales</taxon>
        <taxon>Pseudonocardiaceae</taxon>
        <taxon>Amycolatopsis</taxon>
    </lineage>
</organism>
<feature type="transmembrane region" description="Helical" evidence="1">
    <location>
        <begin position="7"/>
        <end position="31"/>
    </location>
</feature>
<accession>A0ABY7AXJ9</accession>
<gene>
    <name evidence="2" type="ORF">ORV05_27840</name>
</gene>
<evidence type="ECO:0000313" key="3">
    <source>
        <dbReference type="Proteomes" id="UP001163203"/>
    </source>
</evidence>
<feature type="transmembrane region" description="Helical" evidence="1">
    <location>
        <begin position="51"/>
        <end position="74"/>
    </location>
</feature>
<dbReference type="RefSeq" id="WP_268754964.1">
    <property type="nucleotide sequence ID" value="NZ_CP113836.1"/>
</dbReference>
<evidence type="ECO:0000256" key="1">
    <source>
        <dbReference type="SAM" id="Phobius"/>
    </source>
</evidence>
<keyword evidence="1" id="KW-0472">Membrane</keyword>
<protein>
    <recommendedName>
        <fullName evidence="4">Secreted protein</fullName>
    </recommendedName>
</protein>
<evidence type="ECO:0008006" key="4">
    <source>
        <dbReference type="Google" id="ProtNLM"/>
    </source>
</evidence>
<dbReference type="Proteomes" id="UP001163203">
    <property type="component" value="Chromosome"/>
</dbReference>
<keyword evidence="3" id="KW-1185">Reference proteome</keyword>
<dbReference type="EMBL" id="CP113836">
    <property type="protein sequence ID" value="WAL64740.1"/>
    <property type="molecule type" value="Genomic_DNA"/>
</dbReference>
<evidence type="ECO:0000313" key="2">
    <source>
        <dbReference type="EMBL" id="WAL64740.1"/>
    </source>
</evidence>
<keyword evidence="1" id="KW-0812">Transmembrane</keyword>
<sequence length="75" mass="7514">MVHINWAALGSVSLVALVAVAVVTTLFAVGVRSLATHTTAREGGQSGVGGLTTALLCFAACLAVVGYGIFLIVAR</sequence>
<keyword evidence="1" id="KW-1133">Transmembrane helix</keyword>
<proteinExistence type="predicted"/>
<name>A0ABY7AXJ9_9PSEU</name>